<evidence type="ECO:0008006" key="3">
    <source>
        <dbReference type="Google" id="ProtNLM"/>
    </source>
</evidence>
<dbReference type="EMBL" id="FPBL01000001">
    <property type="protein sequence ID" value="SFU33673.1"/>
    <property type="molecule type" value="Genomic_DNA"/>
</dbReference>
<dbReference type="InterPro" id="IPR047985">
    <property type="entry name" value="StbB-like"/>
</dbReference>
<evidence type="ECO:0000313" key="2">
    <source>
        <dbReference type="Proteomes" id="UP000183926"/>
    </source>
</evidence>
<reference evidence="1 2" key="1">
    <citation type="submission" date="2016-10" db="EMBL/GenBank/DDBJ databases">
        <authorList>
            <person name="de Groot N.N."/>
        </authorList>
    </citation>
    <scope>NUCLEOTIDE SEQUENCE [LARGE SCALE GENOMIC DNA]</scope>
    <source>
        <strain evidence="1 2">Nm24</strain>
    </source>
</reference>
<gene>
    <name evidence="1" type="ORF">SAMN05216339_101404</name>
</gene>
<dbReference type="Proteomes" id="UP000183926">
    <property type="component" value="Unassembled WGS sequence"/>
</dbReference>
<dbReference type="SUPFAM" id="SSF52540">
    <property type="entry name" value="P-loop containing nucleoside triphosphate hydrolases"/>
    <property type="match status" value="1"/>
</dbReference>
<accession>A0A1I7FBN4</accession>
<organism evidence="1 2">
    <name type="scientific">Nitrosomonas eutropha</name>
    <dbReference type="NCBI Taxonomy" id="916"/>
    <lineage>
        <taxon>Bacteria</taxon>
        <taxon>Pseudomonadati</taxon>
        <taxon>Pseudomonadota</taxon>
        <taxon>Betaproteobacteria</taxon>
        <taxon>Nitrosomonadales</taxon>
        <taxon>Nitrosomonadaceae</taxon>
        <taxon>Nitrosomonas</taxon>
    </lineage>
</organism>
<dbReference type="Gene3D" id="3.40.50.300">
    <property type="entry name" value="P-loop containing nucleotide triphosphate hydrolases"/>
    <property type="match status" value="1"/>
</dbReference>
<name>A0A1I7FBN4_9PROT</name>
<dbReference type="NCBIfam" id="NF041292">
    <property type="entry name" value="StbB"/>
    <property type="match status" value="1"/>
</dbReference>
<dbReference type="RefSeq" id="WP_074926580.1">
    <property type="nucleotide sequence ID" value="NZ_FPBL01000001.1"/>
</dbReference>
<dbReference type="OrthoDB" id="5877230at2"/>
<sequence>MTKIAVVNFSGNVGKSTLTKHLLAPRLHNCEVIQVESINTTNVDGEKVSGKHFKKVIEEIALHQNVVVDVGSSNVELAFAALKDLDDAHEDFDYFVVPCVPDGKQQNDTLELLTQLQEFGIPGSKIKVILNYVPRDEVPESLFPSIVGYCSEMGIGWATVYYNEVFELLTKSTVDQVVANLDDVTARIKEIQAKPAEEQNKKKLRELSGLRTSGRMAKGVKKHFDEIFGTLFNE</sequence>
<proteinExistence type="predicted"/>
<dbReference type="InterPro" id="IPR027417">
    <property type="entry name" value="P-loop_NTPase"/>
</dbReference>
<evidence type="ECO:0000313" key="1">
    <source>
        <dbReference type="EMBL" id="SFU33673.1"/>
    </source>
</evidence>
<protein>
    <recommendedName>
        <fullName evidence="3">StbB</fullName>
    </recommendedName>
</protein>
<dbReference type="AlphaFoldDB" id="A0A1I7FBN4"/>